<dbReference type="EMBL" id="AJ748832">
    <property type="protein sequence ID" value="CAG38714.1"/>
    <property type="molecule type" value="Genomic_DNA"/>
</dbReference>
<sequence length="62" mass="6955">MRPARGRRTPLPTACPSQARGTDVLVVDRTEERWNFPLTPRSEQPLRGTAGTAPRRRTGRVT</sequence>
<evidence type="ECO:0000256" key="1">
    <source>
        <dbReference type="SAM" id="MobiDB-lite"/>
    </source>
</evidence>
<name>Q2MF53_STRLV</name>
<dbReference type="AlphaFoldDB" id="Q2MF53"/>
<protein>
    <submittedName>
        <fullName evidence="2">Putative topoisomerase IA</fullName>
    </submittedName>
</protein>
<organism evidence="2">
    <name type="scientific">Streptomyces lividus</name>
    <dbReference type="NCBI Taxonomy" id="282216"/>
    <lineage>
        <taxon>Bacteria</taxon>
        <taxon>Bacillati</taxon>
        <taxon>Actinomycetota</taxon>
        <taxon>Actinomycetes</taxon>
        <taxon>Kitasatosporales</taxon>
        <taxon>Streptomycetaceae</taxon>
        <taxon>Streptomyces</taxon>
    </lineage>
</organism>
<evidence type="ECO:0000313" key="2">
    <source>
        <dbReference type="EMBL" id="CAG38714.1"/>
    </source>
</evidence>
<dbReference type="GO" id="GO:0016853">
    <property type="term" value="F:isomerase activity"/>
    <property type="evidence" value="ECO:0007669"/>
    <property type="project" value="UniProtKB-KW"/>
</dbReference>
<gene>
    <name evidence="2" type="primary">livO</name>
</gene>
<keyword evidence="2" id="KW-0413">Isomerase</keyword>
<proteinExistence type="predicted"/>
<reference evidence="2" key="1">
    <citation type="submission" date="2004-06" db="EMBL/GenBank/DDBJ databases">
        <title>Analysis and comparison of biosynthetic gene clusters for the 2-deoxy-inosamine containing aminoglycoside antibiotics ribostamycin, neomycin, lividomycin, paromomycin and butirosin.</title>
        <authorList>
            <person name="Aboshanab K."/>
            <person name="Schmidt-Beissner H."/>
            <person name="Wehmeier U."/>
            <person name="Piepersberg W."/>
            <person name="Welzel K."/>
            <person name="Vente A."/>
        </authorList>
    </citation>
    <scope>NUCLEOTIDE SEQUENCE</scope>
    <source>
        <strain evidence="2">CBS 844.73</strain>
    </source>
</reference>
<feature type="region of interest" description="Disordered" evidence="1">
    <location>
        <begin position="35"/>
        <end position="62"/>
    </location>
</feature>
<accession>Q2MF53</accession>